<name>A0AAW1MTX5_SAPOF</name>
<sequence length="522" mass="58187">MVSKGVKTNCVIITSILQCLVSMGLLADAIGRFREYDDSGVFLDKVCYNVVLDAMCKMGKLEEASKLLDEMKRRNIVPDLIHYSTLINGYCLNGKVLDACTTFKEMKSKGFEPDIITYNILAGGLARNGFAKEALSLLDFMKSQGLVPGVVTNNHIIEGLCVGMKVKEAELFMSSLDVKHPDNYSSMISGYCEARHTIEAFKLFLKLDKQGIKIKKKTALKLLDSLCMEGELDSALMLSKKLVVSEDNIIAFSKLMAALCNAGDIKKARLIFDYWVDKGLTPDTIMYTIMINGYCKSNILIKAIDLFESMKSRGISLDVITYTVLLDGVFKSSLKHRFSNSKYAMVSAGQKAIRFELAKLSEMQDMQLRLDAVCYTVLIDKRCKFNNVEDALKLFQKMTECGLQPDVFTYTTLISSCCRIGDIDTAKTLFDLMEAPDVLTYTTLISGCCRIGDIDTAKTLFDLMDAQGVLRDQITMSVLKRGVFKKWSGPTRTVRSGPGWTEYSLWVHKSKVTGLRSGPVQN</sequence>
<organism evidence="4 5">
    <name type="scientific">Saponaria officinalis</name>
    <name type="common">Common soapwort</name>
    <name type="synonym">Lychnis saponaria</name>
    <dbReference type="NCBI Taxonomy" id="3572"/>
    <lineage>
        <taxon>Eukaryota</taxon>
        <taxon>Viridiplantae</taxon>
        <taxon>Streptophyta</taxon>
        <taxon>Embryophyta</taxon>
        <taxon>Tracheophyta</taxon>
        <taxon>Spermatophyta</taxon>
        <taxon>Magnoliopsida</taxon>
        <taxon>eudicotyledons</taxon>
        <taxon>Gunneridae</taxon>
        <taxon>Pentapetalae</taxon>
        <taxon>Caryophyllales</taxon>
        <taxon>Caryophyllaceae</taxon>
        <taxon>Caryophylleae</taxon>
        <taxon>Saponaria</taxon>
    </lineage>
</organism>
<proteinExistence type="predicted"/>
<dbReference type="AlphaFoldDB" id="A0AAW1MTX5"/>
<feature type="repeat" description="PPR" evidence="2">
    <location>
        <begin position="44"/>
        <end position="78"/>
    </location>
</feature>
<dbReference type="InterPro" id="IPR002885">
    <property type="entry name" value="PPR_rpt"/>
</dbReference>
<dbReference type="InterPro" id="IPR011990">
    <property type="entry name" value="TPR-like_helical_dom_sf"/>
</dbReference>
<comment type="caution">
    <text evidence="4">The sequence shown here is derived from an EMBL/GenBank/DDBJ whole genome shotgun (WGS) entry which is preliminary data.</text>
</comment>
<dbReference type="Pfam" id="PF01535">
    <property type="entry name" value="PPR"/>
    <property type="match status" value="2"/>
</dbReference>
<feature type="repeat" description="PPR" evidence="2">
    <location>
        <begin position="371"/>
        <end position="405"/>
    </location>
</feature>
<dbReference type="Pfam" id="PF12854">
    <property type="entry name" value="PPR_1"/>
    <property type="match status" value="1"/>
</dbReference>
<reference evidence="4 5" key="1">
    <citation type="submission" date="2024-03" db="EMBL/GenBank/DDBJ databases">
        <title>WGS assembly of Saponaria officinalis var. Norfolk2.</title>
        <authorList>
            <person name="Jenkins J."/>
            <person name="Shu S."/>
            <person name="Grimwood J."/>
            <person name="Barry K."/>
            <person name="Goodstein D."/>
            <person name="Schmutz J."/>
            <person name="Leebens-Mack J."/>
            <person name="Osbourn A."/>
        </authorList>
    </citation>
    <scope>NUCLEOTIDE SEQUENCE [LARGE SCALE GENOMIC DNA]</scope>
    <source>
        <strain evidence="5">cv. Norfolk2</strain>
        <strain evidence="4">JIC</strain>
        <tissue evidence="4">Leaf</tissue>
    </source>
</reference>
<feature type="repeat" description="PPR" evidence="2">
    <location>
        <begin position="79"/>
        <end position="113"/>
    </location>
</feature>
<dbReference type="EMBL" id="JBDFQZ010000002">
    <property type="protein sequence ID" value="KAK9748847.1"/>
    <property type="molecule type" value="Genomic_DNA"/>
</dbReference>
<evidence type="ECO:0008006" key="6">
    <source>
        <dbReference type="Google" id="ProtNLM"/>
    </source>
</evidence>
<dbReference type="EMBL" id="JBDFQZ010000002">
    <property type="protein sequence ID" value="KAK9748844.1"/>
    <property type="molecule type" value="Genomic_DNA"/>
</dbReference>
<keyword evidence="5" id="KW-1185">Reference proteome</keyword>
<feature type="repeat" description="PPR" evidence="2">
    <location>
        <begin position="437"/>
        <end position="471"/>
    </location>
</feature>
<accession>A0AAW1MTX5</accession>
<dbReference type="Proteomes" id="UP001443914">
    <property type="component" value="Unassembled WGS sequence"/>
</dbReference>
<dbReference type="Pfam" id="PF13041">
    <property type="entry name" value="PPR_2"/>
    <property type="match status" value="3"/>
</dbReference>
<dbReference type="Gene3D" id="1.25.40.10">
    <property type="entry name" value="Tetratricopeptide repeat domain"/>
    <property type="match status" value="4"/>
</dbReference>
<protein>
    <recommendedName>
        <fullName evidence="6">Pentatricopeptide repeat-containing protein</fullName>
    </recommendedName>
</protein>
<dbReference type="NCBIfam" id="TIGR00756">
    <property type="entry name" value="PPR"/>
    <property type="match status" value="9"/>
</dbReference>
<evidence type="ECO:0000313" key="4">
    <source>
        <dbReference type="EMBL" id="KAK9748847.1"/>
    </source>
</evidence>
<dbReference type="PANTHER" id="PTHR47942">
    <property type="entry name" value="TETRATRICOPEPTIDE REPEAT (TPR)-LIKE SUPERFAMILY PROTEIN-RELATED"/>
    <property type="match status" value="1"/>
</dbReference>
<evidence type="ECO:0000313" key="5">
    <source>
        <dbReference type="Proteomes" id="UP001443914"/>
    </source>
</evidence>
<evidence type="ECO:0000256" key="2">
    <source>
        <dbReference type="PROSITE-ProRule" id="PRU00708"/>
    </source>
</evidence>
<feature type="repeat" description="PPR" evidence="2">
    <location>
        <begin position="114"/>
        <end position="148"/>
    </location>
</feature>
<gene>
    <name evidence="3" type="ORF">RND81_02G084800</name>
    <name evidence="4" type="ORF">RND81_02G084900</name>
</gene>
<feature type="repeat" description="PPR" evidence="2">
    <location>
        <begin position="248"/>
        <end position="282"/>
    </location>
</feature>
<feature type="repeat" description="PPR" evidence="2">
    <location>
        <begin position="283"/>
        <end position="317"/>
    </location>
</feature>
<dbReference type="Pfam" id="PF13812">
    <property type="entry name" value="PPR_3"/>
    <property type="match status" value="1"/>
</dbReference>
<evidence type="ECO:0000313" key="3">
    <source>
        <dbReference type="EMBL" id="KAK9748844.1"/>
    </source>
</evidence>
<dbReference type="InterPro" id="IPR051222">
    <property type="entry name" value="PPR/CCM1_RNA-binding"/>
</dbReference>
<evidence type="ECO:0000256" key="1">
    <source>
        <dbReference type="ARBA" id="ARBA00022737"/>
    </source>
</evidence>
<dbReference type="PANTHER" id="PTHR47942:SF16">
    <property type="entry name" value="PENTATRICOPEPTIDE REPEAT DOMAIN CONTAINING PROTEIN-RELATED"/>
    <property type="match status" value="1"/>
</dbReference>
<feature type="repeat" description="PPR" evidence="2">
    <location>
        <begin position="406"/>
        <end position="436"/>
    </location>
</feature>
<keyword evidence="1" id="KW-0677">Repeat</keyword>
<feature type="repeat" description="PPR" evidence="2">
    <location>
        <begin position="180"/>
        <end position="214"/>
    </location>
</feature>
<dbReference type="PROSITE" id="PS51375">
    <property type="entry name" value="PPR"/>
    <property type="match status" value="9"/>
</dbReference>